<name>A0A1G2HMD8_9BACT</name>
<dbReference type="SUPFAM" id="SSF53244">
    <property type="entry name" value="MurD-like peptide ligases, peptide-binding domain"/>
    <property type="match status" value="1"/>
</dbReference>
<dbReference type="AlphaFoldDB" id="A0A1G2HMD8"/>
<keyword evidence="12 14" id="KW-0961">Cell wall biogenesis/degradation</keyword>
<proteinExistence type="inferred from homology"/>
<dbReference type="STRING" id="1802202.A2730_03580"/>
<comment type="similarity">
    <text evidence="14">Belongs to the MurCDEF family.</text>
</comment>
<evidence type="ECO:0000259" key="17">
    <source>
        <dbReference type="Pfam" id="PF08245"/>
    </source>
</evidence>
<dbReference type="InterPro" id="IPR000713">
    <property type="entry name" value="Mur_ligase_N"/>
</dbReference>
<evidence type="ECO:0000256" key="6">
    <source>
        <dbReference type="ARBA" id="ARBA00022618"/>
    </source>
</evidence>
<dbReference type="InterPro" id="IPR004101">
    <property type="entry name" value="Mur_ligase_C"/>
</dbReference>
<dbReference type="InterPro" id="IPR013221">
    <property type="entry name" value="Mur_ligase_cen"/>
</dbReference>
<dbReference type="UniPathway" id="UPA00219"/>
<dbReference type="GO" id="GO:0051301">
    <property type="term" value="P:cell division"/>
    <property type="evidence" value="ECO:0007669"/>
    <property type="project" value="UniProtKB-KW"/>
</dbReference>
<protein>
    <recommendedName>
        <fullName evidence="3 14">UDP-N-acetylmuramate--L-alanine ligase</fullName>
        <ecNumber evidence="3 14">6.3.2.8</ecNumber>
    </recommendedName>
    <alternativeName>
        <fullName evidence="14">UDP-N-acetylmuramoyl-L-alanine synthetase</fullName>
    </alternativeName>
</protein>
<evidence type="ECO:0000256" key="3">
    <source>
        <dbReference type="ARBA" id="ARBA00012211"/>
    </source>
</evidence>
<keyword evidence="9 14" id="KW-0133">Cell shape</keyword>
<dbReference type="HAMAP" id="MF_00046">
    <property type="entry name" value="MurC"/>
    <property type="match status" value="1"/>
</dbReference>
<feature type="domain" description="Mur ligase N-terminal catalytic" evidence="15">
    <location>
        <begin position="2"/>
        <end position="102"/>
    </location>
</feature>
<sequence length="430" mass="48236">MKIHFIGIGGIGVSALAQYYLEKGHQISGSDLAASEITDFLKEKGVTILIGNSVENISKNMDLVVYSPAVKPDNPELAQAISYNLKAISYPEALGELTKQYYTIAISGAHGKSTTTALIGLILIKAGLDPTVIIGTKLKEFGGSNFRMGESKYLVIEACEYDSSFSHYFPKITVVTNVDKEHLDYFKTFKNVIKEFKRFIEKLPPGGFLVANGKDKNIPKVKKARFSTFYYATKQKEAGKLKKMLQIPGKHNVSNALAALTVARILNIKDSVAFASLSEYRGSWRRFELKKGMAGNKEITVISDYGHHPTEILATLSSVREKYPNKKIWCIFQPHQHQRTHYLLNDFVKVFRRVSIDNILITDIYDVAGRETQRINANVSSEKLVKKINRKHIIYINVRDAEKFVKDNIKNGDVLVIMGAGDIYKLADKF</sequence>
<evidence type="ECO:0000256" key="7">
    <source>
        <dbReference type="ARBA" id="ARBA00022741"/>
    </source>
</evidence>
<dbReference type="Gene3D" id="3.40.1190.10">
    <property type="entry name" value="Mur-like, catalytic domain"/>
    <property type="match status" value="1"/>
</dbReference>
<dbReference type="InterPro" id="IPR036615">
    <property type="entry name" value="Mur_ligase_C_dom_sf"/>
</dbReference>
<keyword evidence="7 14" id="KW-0547">Nucleotide-binding</keyword>
<dbReference type="GO" id="GO:0008763">
    <property type="term" value="F:UDP-N-acetylmuramate-L-alanine ligase activity"/>
    <property type="evidence" value="ECO:0007669"/>
    <property type="project" value="UniProtKB-UniRule"/>
</dbReference>
<evidence type="ECO:0000259" key="16">
    <source>
        <dbReference type="Pfam" id="PF02875"/>
    </source>
</evidence>
<accession>A0A1G2HMD8</accession>
<dbReference type="Gene3D" id="3.40.50.720">
    <property type="entry name" value="NAD(P)-binding Rossmann-like Domain"/>
    <property type="match status" value="1"/>
</dbReference>
<evidence type="ECO:0000256" key="8">
    <source>
        <dbReference type="ARBA" id="ARBA00022840"/>
    </source>
</evidence>
<dbReference type="InterPro" id="IPR036565">
    <property type="entry name" value="Mur-like_cat_sf"/>
</dbReference>
<dbReference type="GO" id="GO:0005524">
    <property type="term" value="F:ATP binding"/>
    <property type="evidence" value="ECO:0007669"/>
    <property type="project" value="UniProtKB-UniRule"/>
</dbReference>
<dbReference type="InterPro" id="IPR050061">
    <property type="entry name" value="MurCDEF_pg_biosynth"/>
</dbReference>
<dbReference type="InterPro" id="IPR005758">
    <property type="entry name" value="UDP-N-AcMur_Ala_ligase_MurC"/>
</dbReference>
<evidence type="ECO:0000256" key="9">
    <source>
        <dbReference type="ARBA" id="ARBA00022960"/>
    </source>
</evidence>
<feature type="binding site" evidence="14">
    <location>
        <begin position="108"/>
        <end position="114"/>
    </location>
    <ligand>
        <name>ATP</name>
        <dbReference type="ChEBI" id="CHEBI:30616"/>
    </ligand>
</feature>
<keyword evidence="5 14" id="KW-0436">Ligase</keyword>
<dbReference type="EMBL" id="MHOO01000012">
    <property type="protein sequence ID" value="OGZ63603.1"/>
    <property type="molecule type" value="Genomic_DNA"/>
</dbReference>
<evidence type="ECO:0000256" key="1">
    <source>
        <dbReference type="ARBA" id="ARBA00004496"/>
    </source>
</evidence>
<evidence type="ECO:0000256" key="12">
    <source>
        <dbReference type="ARBA" id="ARBA00023316"/>
    </source>
</evidence>
<reference evidence="18 19" key="1">
    <citation type="journal article" date="2016" name="Nat. Commun.">
        <title>Thousands of microbial genomes shed light on interconnected biogeochemical processes in an aquifer system.</title>
        <authorList>
            <person name="Anantharaman K."/>
            <person name="Brown C.T."/>
            <person name="Hug L.A."/>
            <person name="Sharon I."/>
            <person name="Castelle C.J."/>
            <person name="Probst A.J."/>
            <person name="Thomas B.C."/>
            <person name="Singh A."/>
            <person name="Wilkins M.J."/>
            <person name="Karaoz U."/>
            <person name="Brodie E.L."/>
            <person name="Williams K.H."/>
            <person name="Hubbard S.S."/>
            <person name="Banfield J.F."/>
        </authorList>
    </citation>
    <scope>NUCLEOTIDE SEQUENCE [LARGE SCALE GENOMIC DNA]</scope>
</reference>
<evidence type="ECO:0000313" key="19">
    <source>
        <dbReference type="Proteomes" id="UP000176855"/>
    </source>
</evidence>
<evidence type="ECO:0000256" key="2">
    <source>
        <dbReference type="ARBA" id="ARBA00004752"/>
    </source>
</evidence>
<comment type="catalytic activity">
    <reaction evidence="13 14">
        <text>UDP-N-acetyl-alpha-D-muramate + L-alanine + ATP = UDP-N-acetyl-alpha-D-muramoyl-L-alanine + ADP + phosphate + H(+)</text>
        <dbReference type="Rhea" id="RHEA:23372"/>
        <dbReference type="ChEBI" id="CHEBI:15378"/>
        <dbReference type="ChEBI" id="CHEBI:30616"/>
        <dbReference type="ChEBI" id="CHEBI:43474"/>
        <dbReference type="ChEBI" id="CHEBI:57972"/>
        <dbReference type="ChEBI" id="CHEBI:70757"/>
        <dbReference type="ChEBI" id="CHEBI:83898"/>
        <dbReference type="ChEBI" id="CHEBI:456216"/>
        <dbReference type="EC" id="6.3.2.8"/>
    </reaction>
</comment>
<dbReference type="EC" id="6.3.2.8" evidence="3 14"/>
<comment type="function">
    <text evidence="14">Cell wall formation.</text>
</comment>
<evidence type="ECO:0000259" key="15">
    <source>
        <dbReference type="Pfam" id="PF01225"/>
    </source>
</evidence>
<dbReference type="GO" id="GO:0008360">
    <property type="term" value="P:regulation of cell shape"/>
    <property type="evidence" value="ECO:0007669"/>
    <property type="project" value="UniProtKB-KW"/>
</dbReference>
<dbReference type="Proteomes" id="UP000176855">
    <property type="component" value="Unassembled WGS sequence"/>
</dbReference>
<dbReference type="Pfam" id="PF08245">
    <property type="entry name" value="Mur_ligase_M"/>
    <property type="match status" value="1"/>
</dbReference>
<organism evidence="18 19">
    <name type="scientific">Candidatus Staskawiczbacteria bacterium RIFCSPHIGHO2_01_FULL_39_25</name>
    <dbReference type="NCBI Taxonomy" id="1802202"/>
    <lineage>
        <taxon>Bacteria</taxon>
        <taxon>Candidatus Staskawicziibacteriota</taxon>
    </lineage>
</organism>
<dbReference type="PANTHER" id="PTHR43445:SF3">
    <property type="entry name" value="UDP-N-ACETYLMURAMATE--L-ALANINE LIGASE"/>
    <property type="match status" value="1"/>
</dbReference>
<feature type="domain" description="Mur ligase central" evidence="17">
    <location>
        <begin position="106"/>
        <end position="263"/>
    </location>
</feature>
<keyword evidence="6 14" id="KW-0132">Cell division</keyword>
<dbReference type="Pfam" id="PF01225">
    <property type="entry name" value="Mur_ligase"/>
    <property type="match status" value="1"/>
</dbReference>
<evidence type="ECO:0000256" key="10">
    <source>
        <dbReference type="ARBA" id="ARBA00022984"/>
    </source>
</evidence>
<dbReference type="GO" id="GO:0005737">
    <property type="term" value="C:cytoplasm"/>
    <property type="evidence" value="ECO:0007669"/>
    <property type="project" value="UniProtKB-SubCell"/>
</dbReference>
<keyword evidence="8 14" id="KW-0067">ATP-binding</keyword>
<comment type="pathway">
    <text evidence="2 14">Cell wall biogenesis; peptidoglycan biosynthesis.</text>
</comment>
<keyword evidence="4 14" id="KW-0963">Cytoplasm</keyword>
<dbReference type="Gene3D" id="3.90.190.20">
    <property type="entry name" value="Mur ligase, C-terminal domain"/>
    <property type="match status" value="1"/>
</dbReference>
<dbReference type="SUPFAM" id="SSF53623">
    <property type="entry name" value="MurD-like peptide ligases, catalytic domain"/>
    <property type="match status" value="1"/>
</dbReference>
<evidence type="ECO:0000256" key="5">
    <source>
        <dbReference type="ARBA" id="ARBA00022598"/>
    </source>
</evidence>
<feature type="domain" description="Mur ligase C-terminal" evidence="16">
    <location>
        <begin position="285"/>
        <end position="421"/>
    </location>
</feature>
<keyword evidence="10 14" id="KW-0573">Peptidoglycan synthesis</keyword>
<comment type="subcellular location">
    <subcellularLocation>
        <location evidence="1 14">Cytoplasm</location>
    </subcellularLocation>
</comment>
<keyword evidence="11 14" id="KW-0131">Cell cycle</keyword>
<evidence type="ECO:0000256" key="4">
    <source>
        <dbReference type="ARBA" id="ARBA00022490"/>
    </source>
</evidence>
<dbReference type="NCBIfam" id="TIGR01082">
    <property type="entry name" value="murC"/>
    <property type="match status" value="1"/>
</dbReference>
<evidence type="ECO:0000313" key="18">
    <source>
        <dbReference type="EMBL" id="OGZ63603.1"/>
    </source>
</evidence>
<dbReference type="GO" id="GO:0009252">
    <property type="term" value="P:peptidoglycan biosynthetic process"/>
    <property type="evidence" value="ECO:0007669"/>
    <property type="project" value="UniProtKB-UniRule"/>
</dbReference>
<dbReference type="PANTHER" id="PTHR43445">
    <property type="entry name" value="UDP-N-ACETYLMURAMATE--L-ALANINE LIGASE-RELATED"/>
    <property type="match status" value="1"/>
</dbReference>
<evidence type="ECO:0000256" key="14">
    <source>
        <dbReference type="HAMAP-Rule" id="MF_00046"/>
    </source>
</evidence>
<comment type="caution">
    <text evidence="18">The sequence shown here is derived from an EMBL/GenBank/DDBJ whole genome shotgun (WGS) entry which is preliminary data.</text>
</comment>
<evidence type="ECO:0000256" key="11">
    <source>
        <dbReference type="ARBA" id="ARBA00023306"/>
    </source>
</evidence>
<evidence type="ECO:0000256" key="13">
    <source>
        <dbReference type="ARBA" id="ARBA00047833"/>
    </source>
</evidence>
<dbReference type="SUPFAM" id="SSF51984">
    <property type="entry name" value="MurCD N-terminal domain"/>
    <property type="match status" value="1"/>
</dbReference>
<dbReference type="Pfam" id="PF02875">
    <property type="entry name" value="Mur_ligase_C"/>
    <property type="match status" value="1"/>
</dbReference>
<gene>
    <name evidence="14" type="primary">murC</name>
    <name evidence="18" type="ORF">A2730_03580</name>
</gene>
<dbReference type="GO" id="GO:0071555">
    <property type="term" value="P:cell wall organization"/>
    <property type="evidence" value="ECO:0007669"/>
    <property type="project" value="UniProtKB-KW"/>
</dbReference>